<dbReference type="InterPro" id="IPR017441">
    <property type="entry name" value="Protein_kinase_ATP_BS"/>
</dbReference>
<evidence type="ECO:0000256" key="2">
    <source>
        <dbReference type="ARBA" id="ARBA00022527"/>
    </source>
</evidence>
<proteinExistence type="predicted"/>
<evidence type="ECO:0000256" key="7">
    <source>
        <dbReference type="PROSITE-ProRule" id="PRU10141"/>
    </source>
</evidence>
<comment type="caution">
    <text evidence="9">The sequence shown here is derived from an EMBL/GenBank/DDBJ whole genome shotgun (WGS) entry which is preliminary data.</text>
</comment>
<dbReference type="InterPro" id="IPR011009">
    <property type="entry name" value="Kinase-like_dom_sf"/>
</dbReference>
<feature type="domain" description="Protein kinase" evidence="8">
    <location>
        <begin position="23"/>
        <end position="277"/>
    </location>
</feature>
<dbReference type="Pfam" id="PF00069">
    <property type="entry name" value="Pkinase"/>
    <property type="match status" value="1"/>
</dbReference>
<dbReference type="Proteomes" id="UP000037020">
    <property type="component" value="Unassembled WGS sequence"/>
</dbReference>
<dbReference type="EC" id="2.7.11.1" evidence="1"/>
<dbReference type="PROSITE" id="PS50011">
    <property type="entry name" value="PROTEIN_KINASE_DOM"/>
    <property type="match status" value="1"/>
</dbReference>
<dbReference type="PANTHER" id="PTHR43289:SF6">
    <property type="entry name" value="SERINE_THREONINE-PROTEIN KINASE NEKL-3"/>
    <property type="match status" value="1"/>
</dbReference>
<gene>
    <name evidence="9" type="ORF">ADK38_35305</name>
</gene>
<dbReference type="PANTHER" id="PTHR43289">
    <property type="entry name" value="MITOGEN-ACTIVATED PROTEIN KINASE KINASE KINASE 20-RELATED"/>
    <property type="match status" value="1"/>
</dbReference>
<dbReference type="SMART" id="SM00220">
    <property type="entry name" value="S_TKc"/>
    <property type="match status" value="1"/>
</dbReference>
<keyword evidence="6 7" id="KW-0067">ATP-binding</keyword>
<evidence type="ECO:0000256" key="1">
    <source>
        <dbReference type="ARBA" id="ARBA00012513"/>
    </source>
</evidence>
<name>A0ABR5IWZ9_9ACTN</name>
<sequence length="278" mass="29623">MSGIPSDERGGGERGGRVLAGRYRLLGELGHGGMGVVWRARDEVLGREVAVKEVRAPSGLLDREVRQLYARLEREGRAAGAISHPNVVTVHDVVAQDGRPWIVMELIRGLSLAEVLDAERTLSPARAARIGVEVLAALRAAHLAGVLHRDVKPGNVLLANDGRVVLTDFGIAIVEGSTALTMTGELVGSPEFLAPERILGERPGPASDLWSLGVTLYAAVEGISPFRRESPLSTMRAVVEEEPPPPRRAGPLGPVLDGLLRKDPALRADAAATEPMLR</sequence>
<evidence type="ECO:0000259" key="8">
    <source>
        <dbReference type="PROSITE" id="PS50011"/>
    </source>
</evidence>
<evidence type="ECO:0000313" key="10">
    <source>
        <dbReference type="Proteomes" id="UP000037020"/>
    </source>
</evidence>
<evidence type="ECO:0000256" key="3">
    <source>
        <dbReference type="ARBA" id="ARBA00022679"/>
    </source>
</evidence>
<dbReference type="Gene3D" id="3.30.200.20">
    <property type="entry name" value="Phosphorylase Kinase, domain 1"/>
    <property type="match status" value="1"/>
</dbReference>
<protein>
    <recommendedName>
        <fullName evidence="1">non-specific serine/threonine protein kinase</fullName>
        <ecNumber evidence="1">2.7.11.1</ecNumber>
    </recommendedName>
</protein>
<keyword evidence="3" id="KW-0808">Transferase</keyword>
<keyword evidence="5" id="KW-0418">Kinase</keyword>
<dbReference type="InterPro" id="IPR008271">
    <property type="entry name" value="Ser/Thr_kinase_AS"/>
</dbReference>
<feature type="binding site" evidence="7">
    <location>
        <position position="52"/>
    </location>
    <ligand>
        <name>ATP</name>
        <dbReference type="ChEBI" id="CHEBI:30616"/>
    </ligand>
</feature>
<keyword evidence="4 7" id="KW-0547">Nucleotide-binding</keyword>
<dbReference type="Gene3D" id="1.10.510.10">
    <property type="entry name" value="Transferase(Phosphotransferase) domain 1"/>
    <property type="match status" value="1"/>
</dbReference>
<dbReference type="EMBL" id="LGUT01003262">
    <property type="protein sequence ID" value="KOG85683.1"/>
    <property type="molecule type" value="Genomic_DNA"/>
</dbReference>
<evidence type="ECO:0000256" key="6">
    <source>
        <dbReference type="ARBA" id="ARBA00022840"/>
    </source>
</evidence>
<evidence type="ECO:0000313" key="9">
    <source>
        <dbReference type="EMBL" id="KOG85683.1"/>
    </source>
</evidence>
<feature type="non-terminal residue" evidence="9">
    <location>
        <position position="278"/>
    </location>
</feature>
<dbReference type="PROSITE" id="PS00108">
    <property type="entry name" value="PROTEIN_KINASE_ST"/>
    <property type="match status" value="1"/>
</dbReference>
<evidence type="ECO:0000256" key="5">
    <source>
        <dbReference type="ARBA" id="ARBA00022777"/>
    </source>
</evidence>
<keyword evidence="10" id="KW-1185">Reference proteome</keyword>
<dbReference type="SUPFAM" id="SSF56112">
    <property type="entry name" value="Protein kinase-like (PK-like)"/>
    <property type="match status" value="1"/>
</dbReference>
<dbReference type="InterPro" id="IPR000719">
    <property type="entry name" value="Prot_kinase_dom"/>
</dbReference>
<dbReference type="CDD" id="cd14014">
    <property type="entry name" value="STKc_PknB_like"/>
    <property type="match status" value="1"/>
</dbReference>
<evidence type="ECO:0000256" key="4">
    <source>
        <dbReference type="ARBA" id="ARBA00022741"/>
    </source>
</evidence>
<dbReference type="PROSITE" id="PS00107">
    <property type="entry name" value="PROTEIN_KINASE_ATP"/>
    <property type="match status" value="1"/>
</dbReference>
<accession>A0ABR5IWZ9</accession>
<keyword evidence="2" id="KW-0723">Serine/threonine-protein kinase</keyword>
<organism evidence="9 10">
    <name type="scientific">Streptomyces varsoviensis</name>
    <dbReference type="NCBI Taxonomy" id="67373"/>
    <lineage>
        <taxon>Bacteria</taxon>
        <taxon>Bacillati</taxon>
        <taxon>Actinomycetota</taxon>
        <taxon>Actinomycetes</taxon>
        <taxon>Kitasatosporales</taxon>
        <taxon>Streptomycetaceae</taxon>
        <taxon>Streptomyces</taxon>
    </lineage>
</organism>
<reference evidence="9 10" key="1">
    <citation type="submission" date="2015-07" db="EMBL/GenBank/DDBJ databases">
        <authorList>
            <person name="Ju K.-S."/>
            <person name="Doroghazi J.R."/>
            <person name="Metcalf W.W."/>
        </authorList>
    </citation>
    <scope>NUCLEOTIDE SEQUENCE [LARGE SCALE GENOMIC DNA]</scope>
    <source>
        <strain evidence="9 10">NRRL B-3589</strain>
    </source>
</reference>